<evidence type="ECO:0000313" key="2">
    <source>
        <dbReference type="EMBL" id="CAL8098107.1"/>
    </source>
</evidence>
<organism evidence="2 3">
    <name type="scientific">Orchesella dallaii</name>
    <dbReference type="NCBI Taxonomy" id="48710"/>
    <lineage>
        <taxon>Eukaryota</taxon>
        <taxon>Metazoa</taxon>
        <taxon>Ecdysozoa</taxon>
        <taxon>Arthropoda</taxon>
        <taxon>Hexapoda</taxon>
        <taxon>Collembola</taxon>
        <taxon>Entomobryomorpha</taxon>
        <taxon>Entomobryoidea</taxon>
        <taxon>Orchesellidae</taxon>
        <taxon>Orchesellinae</taxon>
        <taxon>Orchesella</taxon>
    </lineage>
</organism>
<name>A0ABP1QD89_9HEXA</name>
<evidence type="ECO:0000256" key="1">
    <source>
        <dbReference type="SAM" id="Phobius"/>
    </source>
</evidence>
<protein>
    <recommendedName>
        <fullName evidence="4">Odorant receptor</fullName>
    </recommendedName>
</protein>
<reference evidence="2 3" key="1">
    <citation type="submission" date="2024-08" db="EMBL/GenBank/DDBJ databases">
        <authorList>
            <person name="Cucini C."/>
            <person name="Frati F."/>
        </authorList>
    </citation>
    <scope>NUCLEOTIDE SEQUENCE [LARGE SCALE GENOMIC DNA]</scope>
</reference>
<feature type="transmembrane region" description="Helical" evidence="1">
    <location>
        <begin position="189"/>
        <end position="217"/>
    </location>
</feature>
<sequence>MLLHENFLKFIKINLRVQEAIGTFPVTFSSKNMLVLRNGGRLKLERIKTLIFIFYCITLWCELFHEGKSVPRIITLESLLCVTGMTNNCLVRCVVFEKREYVAEVFNLFVQFEKRHLKGIRTSKMPPVGTEVRVLKTLLLFAIGYAPSVAIPYSMLQWFMGCNSINFGYFTIPACHSTDTDGNWSIFSIIQLTLFCIIGCWFVIDVIGGFALFVINFSLVQAYCLRRYVQYITSCLIAKPEKGIVILPYFRQVQLLVRYYNNLQQDKLILMALFIGTASFCLSYFVIIALGVENISVPELLFFLVIANYATLFTNLYTKMMSRVYGASTECNLVIKQKVLPKVPSRERKWVERYVKSFPLLKCYIGYNNYVDELTPLTLYSFCVDQTVSLLMVQ</sequence>
<evidence type="ECO:0000313" key="3">
    <source>
        <dbReference type="Proteomes" id="UP001642540"/>
    </source>
</evidence>
<dbReference type="EMBL" id="CAXLJM020000030">
    <property type="protein sequence ID" value="CAL8098107.1"/>
    <property type="molecule type" value="Genomic_DNA"/>
</dbReference>
<keyword evidence="3" id="KW-1185">Reference proteome</keyword>
<feature type="transmembrane region" description="Helical" evidence="1">
    <location>
        <begin position="300"/>
        <end position="318"/>
    </location>
</feature>
<accession>A0ABP1QD89</accession>
<feature type="transmembrane region" description="Helical" evidence="1">
    <location>
        <begin position="138"/>
        <end position="160"/>
    </location>
</feature>
<comment type="caution">
    <text evidence="2">The sequence shown here is derived from an EMBL/GenBank/DDBJ whole genome shotgun (WGS) entry which is preliminary data.</text>
</comment>
<dbReference type="Proteomes" id="UP001642540">
    <property type="component" value="Unassembled WGS sequence"/>
</dbReference>
<proteinExistence type="predicted"/>
<feature type="transmembrane region" description="Helical" evidence="1">
    <location>
        <begin position="268"/>
        <end position="288"/>
    </location>
</feature>
<evidence type="ECO:0008006" key="4">
    <source>
        <dbReference type="Google" id="ProtNLM"/>
    </source>
</evidence>
<keyword evidence="1" id="KW-0472">Membrane</keyword>
<keyword evidence="1" id="KW-0812">Transmembrane</keyword>
<gene>
    <name evidence="2" type="ORF">ODALV1_LOCUS9831</name>
</gene>
<keyword evidence="1" id="KW-1133">Transmembrane helix</keyword>